<keyword evidence="3" id="KW-1185">Reference proteome</keyword>
<feature type="transmembrane region" description="Helical" evidence="1">
    <location>
        <begin position="46"/>
        <end position="72"/>
    </location>
</feature>
<reference evidence="2 3" key="1">
    <citation type="journal article" date="2014" name="Genome Biol. Evol.">
        <title>Phylogenomics of "Candidatus Hepatoplasma crinochetorum," a Lineage of Mollicutes Associated with Noninsect Arthropods.</title>
        <authorList>
            <person name="Leclercq S."/>
            <person name="Dittmer J."/>
            <person name="Bouchon D."/>
            <person name="Cordaux R."/>
        </authorList>
    </citation>
    <scope>NUCLEOTIDE SEQUENCE [LARGE SCALE GENOMIC DNA]</scope>
    <source>
        <strain evidence="2 3">Av</strain>
    </source>
</reference>
<gene>
    <name evidence="2" type="ORF">X271_00335</name>
</gene>
<accession>W8GN58</accession>
<feature type="transmembrane region" description="Helical" evidence="1">
    <location>
        <begin position="93"/>
        <end position="114"/>
    </location>
</feature>
<dbReference type="STRING" id="1427984.X271_00335"/>
<dbReference type="KEGG" id="hcr:X271_00335"/>
<feature type="transmembrane region" description="Helical" evidence="1">
    <location>
        <begin position="138"/>
        <end position="158"/>
    </location>
</feature>
<evidence type="ECO:0000256" key="1">
    <source>
        <dbReference type="SAM" id="Phobius"/>
    </source>
</evidence>
<dbReference type="EMBL" id="CP006932">
    <property type="protein sequence ID" value="AHK22441.1"/>
    <property type="molecule type" value="Genomic_DNA"/>
</dbReference>
<dbReference type="Proteomes" id="UP000019450">
    <property type="component" value="Chromosome"/>
</dbReference>
<dbReference type="AlphaFoldDB" id="W8GN58"/>
<feature type="transmembrane region" description="Helical" evidence="1">
    <location>
        <begin position="228"/>
        <end position="251"/>
    </location>
</feature>
<proteinExistence type="predicted"/>
<dbReference type="HOGENOM" id="CLU_1029292_0_0_14"/>
<keyword evidence="1" id="KW-0472">Membrane</keyword>
<evidence type="ECO:0000313" key="3">
    <source>
        <dbReference type="Proteomes" id="UP000019450"/>
    </source>
</evidence>
<organism evidence="2 3">
    <name type="scientific">Candidatus Hepatoplasma crinochetorum Av</name>
    <dbReference type="NCBI Taxonomy" id="1427984"/>
    <lineage>
        <taxon>Bacteria</taxon>
        <taxon>Bacillati</taxon>
        <taxon>Mycoplasmatota</taxon>
        <taxon>Mollicutes</taxon>
        <taxon>Candidatus Hepatoplasmataceae</taxon>
        <taxon>Candidatus Hepatoplasma</taxon>
    </lineage>
</organism>
<sequence length="270" mass="32646">MKEQKNFQIKNITKWIWISIFIASGIGVLLSLIGSFTETYTVYYKYYYLFLTFWTNWTVFIYYGLLLFFFFLKNNNFLSKIANIRLRYSVNSWLIFVFFAVVFLFIPIYFFSWIDVINFDAFPDYVGSTYYSGKSEPIIVPGLESFILHFIVPILLIIELNFITKEETEKLNQKRFKLLLYGSIYLLFYLFFVETMAFVLPTVSIEPGTIDYDYFRIYPYTILSYQYFPIYLLVIFILYLTLLYLVIFFLFRKRLQIFIRKIFKKGVKNE</sequence>
<keyword evidence="1" id="KW-0812">Transmembrane</keyword>
<feature type="transmembrane region" description="Helical" evidence="1">
    <location>
        <begin position="12"/>
        <end position="34"/>
    </location>
</feature>
<feature type="transmembrane region" description="Helical" evidence="1">
    <location>
        <begin position="178"/>
        <end position="200"/>
    </location>
</feature>
<evidence type="ECO:0000313" key="2">
    <source>
        <dbReference type="EMBL" id="AHK22441.1"/>
    </source>
</evidence>
<protein>
    <submittedName>
        <fullName evidence="2">Uncharacterized protein</fullName>
    </submittedName>
</protein>
<dbReference type="RefSeq" id="WP_025208737.1">
    <property type="nucleotide sequence ID" value="NZ_CP006932.1"/>
</dbReference>
<name>W8GN58_9MOLU</name>
<keyword evidence="1" id="KW-1133">Transmembrane helix</keyword>